<proteinExistence type="predicted"/>
<gene>
    <name evidence="2" type="ORF">ADL17_15040</name>
</gene>
<organism evidence="2 3">
    <name type="scientific">Micromonospora maris</name>
    <dbReference type="NCBI Taxonomy" id="1003110"/>
    <lineage>
        <taxon>Bacteria</taxon>
        <taxon>Bacillati</taxon>
        <taxon>Actinomycetota</taxon>
        <taxon>Actinomycetes</taxon>
        <taxon>Micromonosporales</taxon>
        <taxon>Micromonosporaceae</taxon>
        <taxon>Micromonospora</taxon>
    </lineage>
</organism>
<keyword evidence="3" id="KW-1185">Reference proteome</keyword>
<dbReference type="EMBL" id="LMWI01000002">
    <property type="protein sequence ID" value="KUJ44500.1"/>
    <property type="molecule type" value="Genomic_DNA"/>
</dbReference>
<protein>
    <submittedName>
        <fullName evidence="2">Uncharacterized protein</fullName>
    </submittedName>
</protein>
<sequence>MHGQPPADLAYRLDRPWRTRLISGLYEADRDEEHYYELPSLTESFDAIAYLPTITPIRPLPPGRTSHGRAAAGPKGAAGMEGAAGLEGGAAREA</sequence>
<feature type="compositionally biased region" description="Low complexity" evidence="1">
    <location>
        <begin position="68"/>
        <end position="94"/>
    </location>
</feature>
<comment type="caution">
    <text evidence="2">The sequence shown here is derived from an EMBL/GenBank/DDBJ whole genome shotgun (WGS) entry which is preliminary data.</text>
</comment>
<accession>A0A9X0LBY9</accession>
<name>A0A9X0LBY9_9ACTN</name>
<reference evidence="2 3" key="1">
    <citation type="submission" date="2015-10" db="EMBL/GenBank/DDBJ databases">
        <authorList>
            <person name="Ju K.-S."/>
            <person name="Doroghazi J.R."/>
            <person name="Metcalf W.W."/>
        </authorList>
    </citation>
    <scope>NUCLEOTIDE SEQUENCE [LARGE SCALE GENOMIC DNA]</scope>
    <source>
        <strain evidence="2 3">NRRL B-24793</strain>
    </source>
</reference>
<feature type="region of interest" description="Disordered" evidence="1">
    <location>
        <begin position="57"/>
        <end position="94"/>
    </location>
</feature>
<dbReference type="RefSeq" id="WP_013733722.1">
    <property type="nucleotide sequence ID" value="NZ_LMWI01000002.1"/>
</dbReference>
<evidence type="ECO:0000256" key="1">
    <source>
        <dbReference type="SAM" id="MobiDB-lite"/>
    </source>
</evidence>
<evidence type="ECO:0000313" key="2">
    <source>
        <dbReference type="EMBL" id="KUJ44500.1"/>
    </source>
</evidence>
<dbReference type="Proteomes" id="UP000053246">
    <property type="component" value="Unassembled WGS sequence"/>
</dbReference>
<evidence type="ECO:0000313" key="3">
    <source>
        <dbReference type="Proteomes" id="UP000053246"/>
    </source>
</evidence>
<dbReference type="AlphaFoldDB" id="A0A9X0LBY9"/>